<proteinExistence type="predicted"/>
<dbReference type="Proteomes" id="UP001597131">
    <property type="component" value="Unassembled WGS sequence"/>
</dbReference>
<reference evidence="2" key="1">
    <citation type="journal article" date="2019" name="Int. J. Syst. Evol. Microbiol.">
        <title>The Global Catalogue of Microorganisms (GCM) 10K type strain sequencing project: providing services to taxonomists for standard genome sequencing and annotation.</title>
        <authorList>
            <consortium name="The Broad Institute Genomics Platform"/>
            <consortium name="The Broad Institute Genome Sequencing Center for Infectious Disease"/>
            <person name="Wu L."/>
            <person name="Ma J."/>
        </authorList>
    </citation>
    <scope>NUCLEOTIDE SEQUENCE [LARGE SCALE GENOMIC DNA]</scope>
    <source>
        <strain evidence="2">CCUG 64793</strain>
    </source>
</reference>
<name>A0ABW3NNY2_9FLAO</name>
<dbReference type="EMBL" id="JBHTLI010000001">
    <property type="protein sequence ID" value="MFD1095448.1"/>
    <property type="molecule type" value="Genomic_DNA"/>
</dbReference>
<sequence>MKKLFGFIIILLLVLIALIYWSVSGSDSDLKTAEIINYEEVESIDFKKHDSILIAASTLFEGGAIKKLMQGETYRKAWSTPVKFPVVYLDTLYGGMEIVEEGGGRQTHSLEIKSPDGTVYSLRSINKDPKKLIPEIAEKLGLENVIVDGLSAQHPYGAVLAAEMADIAGVLHTHPKPVFLPKQERLGKFNKKFGNRIFLLEYETKGDVNWTPYNADKILDTDGLQELKMKKGDKVSIDHKALVRARLFDLLIGDWDRHAKQWGWVMQKENGGFKAVPLAGDRDNAFFKPGGVIPEIVTNKNIKPLIRPFEKDIDFMPGLVYPFDIYFLRSVPETVFVEQAKILQTKLTDKKLEESFKVWPASISKLDKNDILTKVKNRREHLVEYAREFHKIINERDLLSKPLKGSEDLKLNEKLLKCFDCE</sequence>
<protein>
    <submittedName>
        <fullName evidence="1">Uncharacterized protein</fullName>
    </submittedName>
</protein>
<accession>A0ABW3NNY2</accession>
<keyword evidence="2" id="KW-1185">Reference proteome</keyword>
<evidence type="ECO:0000313" key="1">
    <source>
        <dbReference type="EMBL" id="MFD1095448.1"/>
    </source>
</evidence>
<evidence type="ECO:0000313" key="2">
    <source>
        <dbReference type="Proteomes" id="UP001597131"/>
    </source>
</evidence>
<organism evidence="1 2">
    <name type="scientific">Salegentibacter chungangensis</name>
    <dbReference type="NCBI Taxonomy" id="1335724"/>
    <lineage>
        <taxon>Bacteria</taxon>
        <taxon>Pseudomonadati</taxon>
        <taxon>Bacteroidota</taxon>
        <taxon>Flavobacteriia</taxon>
        <taxon>Flavobacteriales</taxon>
        <taxon>Flavobacteriaceae</taxon>
        <taxon>Salegentibacter</taxon>
    </lineage>
</organism>
<gene>
    <name evidence="1" type="ORF">ACFQ3Q_06795</name>
</gene>
<comment type="caution">
    <text evidence="1">The sequence shown here is derived from an EMBL/GenBank/DDBJ whole genome shotgun (WGS) entry which is preliminary data.</text>
</comment>
<dbReference type="RefSeq" id="WP_380744193.1">
    <property type="nucleotide sequence ID" value="NZ_JBHTLI010000001.1"/>
</dbReference>